<dbReference type="SUPFAM" id="SSF53098">
    <property type="entry name" value="Ribonuclease H-like"/>
    <property type="match status" value="1"/>
</dbReference>
<evidence type="ECO:0000313" key="6">
    <source>
        <dbReference type="EMBL" id="NFF87516.1"/>
    </source>
</evidence>
<protein>
    <submittedName>
        <fullName evidence="6">IS4 family transposase</fullName>
    </submittedName>
</protein>
<reference evidence="8 9" key="1">
    <citation type="submission" date="2019-04" db="EMBL/GenBank/DDBJ databases">
        <title>Genome sequencing of Clostridium botulinum Groups I-IV and Clostridium butyricum.</title>
        <authorList>
            <person name="Brunt J."/>
            <person name="Van Vliet A.H.M."/>
            <person name="Stringer S.C."/>
            <person name="Carter A.T."/>
            <person name="Peck M.W."/>
        </authorList>
    </citation>
    <scope>NUCLEOTIDE SEQUENCE [LARGE SCALE GENOMIC DNA]</scope>
    <source>
        <strain evidence="6 9">1605</strain>
        <strain evidence="7 8">CB-K-33E</strain>
    </source>
</reference>
<proteinExistence type="inferred from homology"/>
<dbReference type="InterPro" id="IPR047952">
    <property type="entry name" value="Transpos_IS4"/>
</dbReference>
<evidence type="ECO:0000256" key="4">
    <source>
        <dbReference type="ARBA" id="ARBA00023172"/>
    </source>
</evidence>
<accession>A0A0L9Y6X7</accession>
<gene>
    <name evidence="6" type="ORF">FC774_06475</name>
    <name evidence="7" type="ORF">FDB51_04700</name>
</gene>
<keyword evidence="2" id="KW-0815">Transposition</keyword>
<dbReference type="EMBL" id="SWOV01000012">
    <property type="protein sequence ID" value="NFF87516.1"/>
    <property type="molecule type" value="Genomic_DNA"/>
</dbReference>
<dbReference type="GO" id="GO:0006313">
    <property type="term" value="P:DNA transposition"/>
    <property type="evidence" value="ECO:0007669"/>
    <property type="project" value="InterPro"/>
</dbReference>
<keyword evidence="4" id="KW-0233">DNA recombination</keyword>
<keyword evidence="3" id="KW-0238">DNA-binding</keyword>
<dbReference type="PANTHER" id="PTHR33258">
    <property type="entry name" value="TRANSPOSASE INSL FOR INSERTION SEQUENCE ELEMENT IS186A-RELATED"/>
    <property type="match status" value="1"/>
</dbReference>
<dbReference type="NCBIfam" id="NF033592">
    <property type="entry name" value="transpos_IS4_1"/>
    <property type="match status" value="1"/>
</dbReference>
<dbReference type="OrthoDB" id="9794050at2"/>
<dbReference type="AlphaFoldDB" id="A0A0L9Y6X7"/>
<dbReference type="Proteomes" id="UP000473681">
    <property type="component" value="Unassembled WGS sequence"/>
</dbReference>
<evidence type="ECO:0000259" key="5">
    <source>
        <dbReference type="Pfam" id="PF01609"/>
    </source>
</evidence>
<name>A0A0L9Y6X7_CLOBO</name>
<comment type="similarity">
    <text evidence="1">Belongs to the transposase 11 family.</text>
</comment>
<dbReference type="PANTHER" id="PTHR33258:SF1">
    <property type="entry name" value="TRANSPOSASE INSL FOR INSERTION SEQUENCE ELEMENT IS186A-RELATED"/>
    <property type="match status" value="1"/>
</dbReference>
<evidence type="ECO:0000313" key="8">
    <source>
        <dbReference type="Proteomes" id="UP000473681"/>
    </source>
</evidence>
<evidence type="ECO:0000256" key="1">
    <source>
        <dbReference type="ARBA" id="ARBA00010075"/>
    </source>
</evidence>
<dbReference type="Pfam" id="PF01609">
    <property type="entry name" value="DDE_Tnp_1"/>
    <property type="match status" value="1"/>
</dbReference>
<evidence type="ECO:0000256" key="3">
    <source>
        <dbReference type="ARBA" id="ARBA00023125"/>
    </source>
</evidence>
<evidence type="ECO:0000313" key="7">
    <source>
        <dbReference type="EMBL" id="NFN34439.1"/>
    </source>
</evidence>
<dbReference type="RefSeq" id="WP_053342438.1">
    <property type="nucleotide sequence ID" value="NZ_LFPA01000116.1"/>
</dbReference>
<dbReference type="Proteomes" id="UP000476820">
    <property type="component" value="Unassembled WGS sequence"/>
</dbReference>
<organism evidence="6 9">
    <name type="scientific">Clostridium botulinum</name>
    <dbReference type="NCBI Taxonomy" id="1491"/>
    <lineage>
        <taxon>Bacteria</taxon>
        <taxon>Bacillati</taxon>
        <taxon>Bacillota</taxon>
        <taxon>Clostridia</taxon>
        <taxon>Eubacteriales</taxon>
        <taxon>Clostridiaceae</taxon>
        <taxon>Clostridium</taxon>
    </lineage>
</organism>
<comment type="caution">
    <text evidence="6">The sequence shown here is derived from an EMBL/GenBank/DDBJ whole genome shotgun (WGS) entry which is preliminary data.</text>
</comment>
<dbReference type="EMBL" id="SWVK01000005">
    <property type="protein sequence ID" value="NFN34439.1"/>
    <property type="molecule type" value="Genomic_DNA"/>
</dbReference>
<sequence>MFKIYNLKEGIKTTNKIINDIMFLYDFRSKKTYFTRMGRSKMKFNDIILFILNFVKKTLQIELDDFLKKVHENDKTITKQAFSQARRKVLPEAFIYLLDKINEGFYSVPFKKYRGYRLLAIDGTVLQLHNSEELKNTYGYIENQNAKVARARASALYDIENDMIVASKLEHYRIGERETAEKLLNKLCELGKYNDLILFDRGYPSKDFIEFIETKNFKYLMRVSTGFLKIVVNAPKEDQVIEVKHNQITLKIRVIKFKLDSGITEILITNIFDEGFSVANFKELYFKRWAIEVKYNELKNKLQIENFTGKTQMAIEQDFYATIYLANMVSLAKKDAERSMAEKYNDKNLKYEYKVNTNILIGKLKDTLITLIAINNPWKRSRMLKFIQEEIERNVIPIRPDRTFERKENRNTQMINRMNKKRAL</sequence>
<dbReference type="InterPro" id="IPR002559">
    <property type="entry name" value="Transposase_11"/>
</dbReference>
<dbReference type="InterPro" id="IPR012337">
    <property type="entry name" value="RNaseH-like_sf"/>
</dbReference>
<dbReference type="GO" id="GO:0003677">
    <property type="term" value="F:DNA binding"/>
    <property type="evidence" value="ECO:0007669"/>
    <property type="project" value="UniProtKB-KW"/>
</dbReference>
<evidence type="ECO:0000313" key="9">
    <source>
        <dbReference type="Proteomes" id="UP000476820"/>
    </source>
</evidence>
<feature type="domain" description="Transposase IS4-like" evidence="5">
    <location>
        <begin position="115"/>
        <end position="326"/>
    </location>
</feature>
<dbReference type="GO" id="GO:0004803">
    <property type="term" value="F:transposase activity"/>
    <property type="evidence" value="ECO:0007669"/>
    <property type="project" value="InterPro"/>
</dbReference>
<evidence type="ECO:0000256" key="2">
    <source>
        <dbReference type="ARBA" id="ARBA00022578"/>
    </source>
</evidence>